<feature type="domain" description="HPP transmembrane region" evidence="3">
    <location>
        <begin position="202"/>
        <end position="363"/>
    </location>
</feature>
<feature type="transmembrane region" description="Helical" evidence="2">
    <location>
        <begin position="333"/>
        <end position="355"/>
    </location>
</feature>
<evidence type="ECO:0000256" key="1">
    <source>
        <dbReference type="SAM" id="MobiDB-lite"/>
    </source>
</evidence>
<keyword evidence="2" id="KW-1133">Transmembrane helix</keyword>
<evidence type="ECO:0000259" key="3">
    <source>
        <dbReference type="Pfam" id="PF04982"/>
    </source>
</evidence>
<feature type="region of interest" description="Disordered" evidence="1">
    <location>
        <begin position="94"/>
        <end position="114"/>
    </location>
</feature>
<dbReference type="Proteomes" id="UP000245956">
    <property type="component" value="Unassembled WGS sequence"/>
</dbReference>
<accession>A0A2U3EAX5</accession>
<protein>
    <recommendedName>
        <fullName evidence="3">HPP transmembrane region domain-containing protein</fullName>
    </recommendedName>
</protein>
<dbReference type="AlphaFoldDB" id="A0A2U3EAX5"/>
<reference evidence="4 5" key="1">
    <citation type="journal article" date="2016" name="Front. Microbiol.">
        <title>Genome and transcriptome sequences reveal the specific parasitism of the nematophagous Purpureocillium lilacinum 36-1.</title>
        <authorList>
            <person name="Xie J."/>
            <person name="Li S."/>
            <person name="Mo C."/>
            <person name="Xiao X."/>
            <person name="Peng D."/>
            <person name="Wang G."/>
            <person name="Xiao Y."/>
        </authorList>
    </citation>
    <scope>NUCLEOTIDE SEQUENCE [LARGE SCALE GENOMIC DNA]</scope>
    <source>
        <strain evidence="4 5">36-1</strain>
    </source>
</reference>
<organism evidence="4 5">
    <name type="scientific">Purpureocillium lilacinum</name>
    <name type="common">Paecilomyces lilacinus</name>
    <dbReference type="NCBI Taxonomy" id="33203"/>
    <lineage>
        <taxon>Eukaryota</taxon>
        <taxon>Fungi</taxon>
        <taxon>Dikarya</taxon>
        <taxon>Ascomycota</taxon>
        <taxon>Pezizomycotina</taxon>
        <taxon>Sordariomycetes</taxon>
        <taxon>Hypocreomycetidae</taxon>
        <taxon>Hypocreales</taxon>
        <taxon>Ophiocordycipitaceae</taxon>
        <taxon>Purpureocillium</taxon>
    </lineage>
</organism>
<feature type="compositionally biased region" description="Basic residues" evidence="1">
    <location>
        <begin position="94"/>
        <end position="104"/>
    </location>
</feature>
<dbReference type="PANTHER" id="PTHR33741:SF5">
    <property type="entry name" value="TRANSMEMBRANE PROTEIN DDB_G0269096-RELATED"/>
    <property type="match status" value="1"/>
</dbReference>
<evidence type="ECO:0000313" key="5">
    <source>
        <dbReference type="Proteomes" id="UP000245956"/>
    </source>
</evidence>
<feature type="transmembrane region" description="Helical" evidence="2">
    <location>
        <begin position="264"/>
        <end position="282"/>
    </location>
</feature>
<dbReference type="Pfam" id="PF04982">
    <property type="entry name" value="TM_HPP"/>
    <property type="match status" value="1"/>
</dbReference>
<evidence type="ECO:0000313" key="4">
    <source>
        <dbReference type="EMBL" id="PWI71620.1"/>
    </source>
</evidence>
<evidence type="ECO:0000256" key="2">
    <source>
        <dbReference type="SAM" id="Phobius"/>
    </source>
</evidence>
<dbReference type="InterPro" id="IPR007065">
    <property type="entry name" value="HPP"/>
</dbReference>
<keyword evidence="2" id="KW-0472">Membrane</keyword>
<feature type="compositionally biased region" description="Acidic residues" evidence="1">
    <location>
        <begin position="424"/>
        <end position="433"/>
    </location>
</feature>
<gene>
    <name evidence="4" type="ORF">PCL_11714</name>
</gene>
<dbReference type="InterPro" id="IPR058581">
    <property type="entry name" value="TM_HPP"/>
</dbReference>
<feature type="region of interest" description="Disordered" evidence="1">
    <location>
        <begin position="394"/>
        <end position="434"/>
    </location>
</feature>
<name>A0A2U3EAX5_PURLI</name>
<proteinExistence type="predicted"/>
<sequence>MLPPGGRHPPNGPPLATFGVSLTNACANQPACWNSRSRAPLPSYRLASDEAFLGPLGLFRGFTPVDPPPDGSLHSLLLLFAFAPSRPSLIYDPRRRRWASRKQPPRTTTTDRARSVRLSVDSARALSLSRWISTFALLRFASLVPVGDGSDTPRRRTMGYRTWNFDIDRYLNPLVPSPPWRHLPYPVAYWFGYRKGKPREMGNLVPIFWAFIGVFGAILLIEGVSRHVPSFEHKGVPMIVGSFGAAAVLEFYSIEAPLAQPRNAIVGQLIAAVIGVSVGKLFQLSDRFADIQWVGGALSCASATALMALTKTVHPPAGATALLAVVDANLIRIGWFLIPVMMLGCALMLGVALLVNNVERRFPMYWWTPEALRPSKPALVRRKSDEEMNVAAGAEKGAAAGDASHRTAVSDGEGEGSSTQQDQGDMDVDDDDSEGNRVMFKRVSRSHQHAGEVVIKPGQVIVPEHMFLTQEEEQLLETMSYRL</sequence>
<feature type="transmembrane region" description="Helical" evidence="2">
    <location>
        <begin position="235"/>
        <end position="252"/>
    </location>
</feature>
<dbReference type="PANTHER" id="PTHR33741">
    <property type="entry name" value="TRANSMEMBRANE PROTEIN DDB_G0269096-RELATED"/>
    <property type="match status" value="1"/>
</dbReference>
<dbReference type="EMBL" id="LCWV01000007">
    <property type="protein sequence ID" value="PWI71620.1"/>
    <property type="molecule type" value="Genomic_DNA"/>
</dbReference>
<comment type="caution">
    <text evidence="4">The sequence shown here is derived from an EMBL/GenBank/DDBJ whole genome shotgun (WGS) entry which is preliminary data.</text>
</comment>
<feature type="transmembrane region" description="Helical" evidence="2">
    <location>
        <begin position="204"/>
        <end position="223"/>
    </location>
</feature>
<keyword evidence="2" id="KW-0812">Transmembrane</keyword>